<comment type="caution">
    <text evidence="1">The sequence shown here is derived from an EMBL/GenBank/DDBJ whole genome shotgun (WGS) entry which is preliminary data.</text>
</comment>
<reference evidence="1 2" key="1">
    <citation type="submission" date="2018-09" db="EMBL/GenBank/DDBJ databases">
        <title>Genomic investigation of the strawberry pathogen Phytophthora fragariae indicates pathogenicity is determined by transcriptional variation in three key races.</title>
        <authorList>
            <person name="Adams T.M."/>
            <person name="Armitage A.D."/>
            <person name="Sobczyk M.K."/>
            <person name="Bates H.J."/>
            <person name="Dunwell J.M."/>
            <person name="Nellist C.F."/>
            <person name="Harrison R.J."/>
        </authorList>
    </citation>
    <scope>NUCLEOTIDE SEQUENCE [LARGE SCALE GENOMIC DNA]</scope>
    <source>
        <strain evidence="1 2">NOV-77</strain>
    </source>
</reference>
<feature type="non-terminal residue" evidence="1">
    <location>
        <position position="1"/>
    </location>
</feature>
<gene>
    <name evidence="1" type="ORF">PF008_g33559</name>
</gene>
<name>A0A6G0PX94_9STRA</name>
<dbReference type="Proteomes" id="UP000486351">
    <property type="component" value="Unassembled WGS sequence"/>
</dbReference>
<organism evidence="1 2">
    <name type="scientific">Phytophthora fragariae</name>
    <dbReference type="NCBI Taxonomy" id="53985"/>
    <lineage>
        <taxon>Eukaryota</taxon>
        <taxon>Sar</taxon>
        <taxon>Stramenopiles</taxon>
        <taxon>Oomycota</taxon>
        <taxon>Peronosporomycetes</taxon>
        <taxon>Peronosporales</taxon>
        <taxon>Peronosporaceae</taxon>
        <taxon>Phytophthora</taxon>
    </lineage>
</organism>
<protein>
    <submittedName>
        <fullName evidence="1">Uncharacterized protein</fullName>
    </submittedName>
</protein>
<accession>A0A6G0PX94</accession>
<dbReference type="AlphaFoldDB" id="A0A6G0PX94"/>
<dbReference type="EMBL" id="QXFY01013211">
    <property type="protein sequence ID" value="KAE9258660.1"/>
    <property type="molecule type" value="Genomic_DNA"/>
</dbReference>
<sequence length="123" mass="14523">IGKSVFYAYFFERYRKEHPNTWIIAVAFQQNQVNKLSVAAVGKEPVYYGSDQASRQLLQEASLEAVQWKETEEEGVTDKRLLFLCDGSPDISRRQSVVFTNPNKRWHKVSRKFYCDYYMPLWT</sequence>
<feature type="non-terminal residue" evidence="1">
    <location>
        <position position="123"/>
    </location>
</feature>
<proteinExistence type="predicted"/>
<evidence type="ECO:0000313" key="1">
    <source>
        <dbReference type="EMBL" id="KAE9258660.1"/>
    </source>
</evidence>
<evidence type="ECO:0000313" key="2">
    <source>
        <dbReference type="Proteomes" id="UP000486351"/>
    </source>
</evidence>